<comment type="catalytic activity">
    <reaction evidence="7 8">
        <text>a 6-O-methyl-2'-deoxyguanosine in DNA + L-cysteinyl-[protein] = S-methyl-L-cysteinyl-[protein] + a 2'-deoxyguanosine in DNA</text>
        <dbReference type="Rhea" id="RHEA:24000"/>
        <dbReference type="Rhea" id="RHEA-COMP:10131"/>
        <dbReference type="Rhea" id="RHEA-COMP:10132"/>
        <dbReference type="Rhea" id="RHEA-COMP:11367"/>
        <dbReference type="Rhea" id="RHEA-COMP:11368"/>
        <dbReference type="ChEBI" id="CHEBI:29950"/>
        <dbReference type="ChEBI" id="CHEBI:82612"/>
        <dbReference type="ChEBI" id="CHEBI:85445"/>
        <dbReference type="ChEBI" id="CHEBI:85448"/>
        <dbReference type="EC" id="2.1.1.63"/>
    </reaction>
</comment>
<dbReference type="InterPro" id="IPR008332">
    <property type="entry name" value="MethylG_MeTrfase_N"/>
</dbReference>
<keyword evidence="4 8" id="KW-0808">Transferase</keyword>
<evidence type="ECO:0000256" key="3">
    <source>
        <dbReference type="ARBA" id="ARBA00022603"/>
    </source>
</evidence>
<dbReference type="GO" id="GO:0032259">
    <property type="term" value="P:methylation"/>
    <property type="evidence" value="ECO:0007669"/>
    <property type="project" value="UniProtKB-KW"/>
</dbReference>
<dbReference type="CDD" id="cd06445">
    <property type="entry name" value="ATase"/>
    <property type="match status" value="1"/>
</dbReference>
<dbReference type="InterPro" id="IPR036217">
    <property type="entry name" value="MethylDNA_cys_MeTrfase_DNAb"/>
</dbReference>
<evidence type="ECO:0000259" key="9">
    <source>
        <dbReference type="Pfam" id="PF01035"/>
    </source>
</evidence>
<keyword evidence="2 8" id="KW-0963">Cytoplasm</keyword>
<comment type="similarity">
    <text evidence="8">Belongs to the MGMT family.</text>
</comment>
<dbReference type="HAMAP" id="MF_00772">
    <property type="entry name" value="OGT"/>
    <property type="match status" value="1"/>
</dbReference>
<dbReference type="InterPro" id="IPR023546">
    <property type="entry name" value="MGMT"/>
</dbReference>
<dbReference type="SUPFAM" id="SSF46767">
    <property type="entry name" value="Methylated DNA-protein cysteine methyltransferase, C-terminal domain"/>
    <property type="match status" value="1"/>
</dbReference>
<dbReference type="InterPro" id="IPR001497">
    <property type="entry name" value="MethylDNA_cys_MeTrfase_AS"/>
</dbReference>
<dbReference type="RefSeq" id="WP_377142404.1">
    <property type="nucleotide sequence ID" value="NZ_JBHTIA010000007.1"/>
</dbReference>
<proteinExistence type="inferred from homology"/>
<keyword evidence="3 8" id="KW-0489">Methyltransferase</keyword>
<sequence>MYEVYHRTPVGVALLVADDTHLLKVSIRDEDVEETETTSPILLETMKQLDEYFAGDRKDFDLPLNQPGSAFQQTVWRELLTIPYGTTTTYNKQANNMKNPLAIRAIAAANGKNNLWVIVPCHRVIGSNGSLTGYAGGLWRKQWLLEHEARVLGIGQTKLAF</sequence>
<feature type="domain" description="Methylguanine DNA methyltransferase ribonuclease-like" evidence="10">
    <location>
        <begin position="1"/>
        <end position="65"/>
    </location>
</feature>
<gene>
    <name evidence="11" type="ORF">ACFQZI_10845</name>
</gene>
<name>A0ABW2ZGM3_9SPHI</name>
<evidence type="ECO:0000256" key="7">
    <source>
        <dbReference type="ARBA" id="ARBA00049348"/>
    </source>
</evidence>
<keyword evidence="6 8" id="KW-0234">DNA repair</keyword>
<dbReference type="Gene3D" id="1.10.10.10">
    <property type="entry name" value="Winged helix-like DNA-binding domain superfamily/Winged helix DNA-binding domain"/>
    <property type="match status" value="1"/>
</dbReference>
<keyword evidence="12" id="KW-1185">Reference proteome</keyword>
<evidence type="ECO:0000313" key="11">
    <source>
        <dbReference type="EMBL" id="MFD0765350.1"/>
    </source>
</evidence>
<dbReference type="NCBIfam" id="TIGR00589">
    <property type="entry name" value="ogt"/>
    <property type="match status" value="1"/>
</dbReference>
<protein>
    <recommendedName>
        <fullName evidence="8">Methylated-DNA--protein-cysteine methyltransferase</fullName>
        <ecNumber evidence="8">2.1.1.63</ecNumber>
    </recommendedName>
    <alternativeName>
        <fullName evidence="8">6-O-methylguanine-DNA methyltransferase</fullName>
        <shortName evidence="8">MGMT</shortName>
    </alternativeName>
    <alternativeName>
        <fullName evidence="8">O-6-methylguanine-DNA-alkyltransferase</fullName>
    </alternativeName>
</protein>
<dbReference type="PROSITE" id="PS00374">
    <property type="entry name" value="MGMT"/>
    <property type="match status" value="1"/>
</dbReference>
<comment type="function">
    <text evidence="8">Involved in the cellular defense against the biological effects of O6-methylguanine (O6-MeG) and O4-methylthymine (O4-MeT) in DNA. Repairs the methylated nucleobase in DNA by stoichiometrically transferring the methyl group to a cysteine residue in the enzyme. This is a suicide reaction: the enzyme is irreversibly inactivated.</text>
</comment>
<dbReference type="InterPro" id="IPR014048">
    <property type="entry name" value="MethylDNA_cys_MeTrfase_DNA-bd"/>
</dbReference>
<dbReference type="EC" id="2.1.1.63" evidence="8"/>
<dbReference type="PANTHER" id="PTHR10815">
    <property type="entry name" value="METHYLATED-DNA--PROTEIN-CYSTEINE METHYLTRANSFERASE"/>
    <property type="match status" value="1"/>
</dbReference>
<dbReference type="SUPFAM" id="SSF53155">
    <property type="entry name" value="Methylated DNA-protein cysteine methyltransferase domain"/>
    <property type="match status" value="1"/>
</dbReference>
<dbReference type="Proteomes" id="UP001597073">
    <property type="component" value="Unassembled WGS sequence"/>
</dbReference>
<comment type="catalytic activity">
    <reaction evidence="1 8">
        <text>a 4-O-methyl-thymidine in DNA + L-cysteinyl-[protein] = a thymidine in DNA + S-methyl-L-cysteinyl-[protein]</text>
        <dbReference type="Rhea" id="RHEA:53428"/>
        <dbReference type="Rhea" id="RHEA-COMP:10131"/>
        <dbReference type="Rhea" id="RHEA-COMP:10132"/>
        <dbReference type="Rhea" id="RHEA-COMP:13555"/>
        <dbReference type="Rhea" id="RHEA-COMP:13556"/>
        <dbReference type="ChEBI" id="CHEBI:29950"/>
        <dbReference type="ChEBI" id="CHEBI:82612"/>
        <dbReference type="ChEBI" id="CHEBI:137386"/>
        <dbReference type="ChEBI" id="CHEBI:137387"/>
        <dbReference type="EC" id="2.1.1.63"/>
    </reaction>
</comment>
<evidence type="ECO:0000256" key="2">
    <source>
        <dbReference type="ARBA" id="ARBA00022490"/>
    </source>
</evidence>
<dbReference type="Pfam" id="PF02870">
    <property type="entry name" value="Methyltransf_1N"/>
    <property type="match status" value="1"/>
</dbReference>
<dbReference type="Gene3D" id="3.30.160.70">
    <property type="entry name" value="Methylated DNA-protein cysteine methyltransferase domain"/>
    <property type="match status" value="1"/>
</dbReference>
<evidence type="ECO:0000256" key="4">
    <source>
        <dbReference type="ARBA" id="ARBA00022679"/>
    </source>
</evidence>
<dbReference type="GO" id="GO:0003908">
    <property type="term" value="F:methylated-DNA-[protein]-cysteine S-methyltransferase activity"/>
    <property type="evidence" value="ECO:0007669"/>
    <property type="project" value="UniProtKB-EC"/>
</dbReference>
<comment type="subcellular location">
    <subcellularLocation>
        <location evidence="8">Cytoplasm</location>
    </subcellularLocation>
</comment>
<reference evidence="12" key="1">
    <citation type="journal article" date="2019" name="Int. J. Syst. Evol. Microbiol.">
        <title>The Global Catalogue of Microorganisms (GCM) 10K type strain sequencing project: providing services to taxonomists for standard genome sequencing and annotation.</title>
        <authorList>
            <consortium name="The Broad Institute Genomics Platform"/>
            <consortium name="The Broad Institute Genome Sequencing Center for Infectious Disease"/>
            <person name="Wu L."/>
            <person name="Ma J."/>
        </authorList>
    </citation>
    <scope>NUCLEOTIDE SEQUENCE [LARGE SCALE GENOMIC DNA]</scope>
    <source>
        <strain evidence="12">CCUG 60742</strain>
    </source>
</reference>
<dbReference type="EMBL" id="JBHTIA010000007">
    <property type="protein sequence ID" value="MFD0765350.1"/>
    <property type="molecule type" value="Genomic_DNA"/>
</dbReference>
<evidence type="ECO:0000256" key="6">
    <source>
        <dbReference type="ARBA" id="ARBA00023204"/>
    </source>
</evidence>
<evidence type="ECO:0000313" key="12">
    <source>
        <dbReference type="Proteomes" id="UP001597073"/>
    </source>
</evidence>
<feature type="active site" description="Nucleophile; methyl group acceptor" evidence="8">
    <location>
        <position position="121"/>
    </location>
</feature>
<dbReference type="PANTHER" id="PTHR10815:SF5">
    <property type="entry name" value="METHYLATED-DNA--PROTEIN-CYSTEINE METHYLTRANSFERASE"/>
    <property type="match status" value="1"/>
</dbReference>
<evidence type="ECO:0000256" key="5">
    <source>
        <dbReference type="ARBA" id="ARBA00022763"/>
    </source>
</evidence>
<comment type="miscellaneous">
    <text evidence="8">This enzyme catalyzes only one turnover and therefore is not strictly catalytic. According to one definition, an enzyme is a biocatalyst that acts repeatedly and over many reaction cycles.</text>
</comment>
<evidence type="ECO:0000259" key="10">
    <source>
        <dbReference type="Pfam" id="PF02870"/>
    </source>
</evidence>
<feature type="domain" description="Methylated-DNA-[protein]-cysteine S-methyltransferase DNA binding" evidence="9">
    <location>
        <begin position="70"/>
        <end position="149"/>
    </location>
</feature>
<keyword evidence="5 8" id="KW-0227">DNA damage</keyword>
<comment type="caution">
    <text evidence="11">The sequence shown here is derived from an EMBL/GenBank/DDBJ whole genome shotgun (WGS) entry which is preliminary data.</text>
</comment>
<dbReference type="InterPro" id="IPR036388">
    <property type="entry name" value="WH-like_DNA-bd_sf"/>
</dbReference>
<evidence type="ECO:0000256" key="1">
    <source>
        <dbReference type="ARBA" id="ARBA00001286"/>
    </source>
</evidence>
<dbReference type="Pfam" id="PF01035">
    <property type="entry name" value="DNA_binding_1"/>
    <property type="match status" value="1"/>
</dbReference>
<organism evidence="11 12">
    <name type="scientific">Mucilaginibacter lutimaris</name>
    <dbReference type="NCBI Taxonomy" id="931629"/>
    <lineage>
        <taxon>Bacteria</taxon>
        <taxon>Pseudomonadati</taxon>
        <taxon>Bacteroidota</taxon>
        <taxon>Sphingobacteriia</taxon>
        <taxon>Sphingobacteriales</taxon>
        <taxon>Sphingobacteriaceae</taxon>
        <taxon>Mucilaginibacter</taxon>
    </lineage>
</organism>
<accession>A0ABW2ZGM3</accession>
<dbReference type="InterPro" id="IPR036631">
    <property type="entry name" value="MGMT_N_sf"/>
</dbReference>
<evidence type="ECO:0000256" key="8">
    <source>
        <dbReference type="HAMAP-Rule" id="MF_00772"/>
    </source>
</evidence>